<evidence type="ECO:0000313" key="9">
    <source>
        <dbReference type="EMBL" id="KKY28890.1"/>
    </source>
</evidence>
<dbReference type="Pfam" id="PF03105">
    <property type="entry name" value="SPX"/>
    <property type="match status" value="2"/>
</dbReference>
<organism evidence="9 10">
    <name type="scientific">Phaeomoniella chlamydospora</name>
    <name type="common">Phaeoacremonium chlamydosporum</name>
    <dbReference type="NCBI Taxonomy" id="158046"/>
    <lineage>
        <taxon>Eukaryota</taxon>
        <taxon>Fungi</taxon>
        <taxon>Dikarya</taxon>
        <taxon>Ascomycota</taxon>
        <taxon>Pezizomycotina</taxon>
        <taxon>Eurotiomycetes</taxon>
        <taxon>Chaetothyriomycetidae</taxon>
        <taxon>Phaeomoniellales</taxon>
        <taxon>Phaeomoniellaceae</taxon>
        <taxon>Phaeomoniella</taxon>
    </lineage>
</organism>
<feature type="region of interest" description="Disordered" evidence="6">
    <location>
        <begin position="398"/>
        <end position="467"/>
    </location>
</feature>
<feature type="compositionally biased region" description="Basic and acidic residues" evidence="6">
    <location>
        <begin position="626"/>
        <end position="636"/>
    </location>
</feature>
<dbReference type="GO" id="GO:0003735">
    <property type="term" value="F:structural constituent of ribosome"/>
    <property type="evidence" value="ECO:0007669"/>
    <property type="project" value="InterPro"/>
</dbReference>
<dbReference type="AlphaFoldDB" id="A0A0G2HKQ6"/>
<evidence type="ECO:0000256" key="2">
    <source>
        <dbReference type="ARBA" id="ARBA00022448"/>
    </source>
</evidence>
<feature type="compositionally biased region" description="Basic and acidic residues" evidence="6">
    <location>
        <begin position="118"/>
        <end position="127"/>
    </location>
</feature>
<dbReference type="Pfam" id="PF09809">
    <property type="entry name" value="MRP-L27"/>
    <property type="match status" value="1"/>
</dbReference>
<dbReference type="GO" id="GO:0005762">
    <property type="term" value="C:mitochondrial large ribosomal subunit"/>
    <property type="evidence" value="ECO:0007669"/>
    <property type="project" value="InterPro"/>
</dbReference>
<feature type="transmembrane region" description="Helical" evidence="7">
    <location>
        <begin position="962"/>
        <end position="982"/>
    </location>
</feature>
<dbReference type="GO" id="GO:0005886">
    <property type="term" value="C:plasma membrane"/>
    <property type="evidence" value="ECO:0007669"/>
    <property type="project" value="TreeGrafter"/>
</dbReference>
<dbReference type="InterPro" id="IPR019189">
    <property type="entry name" value="Ribosomal_mL41"/>
</dbReference>
<accession>A0A0G2HKQ6</accession>
<proteinExistence type="predicted"/>
<evidence type="ECO:0000259" key="8">
    <source>
        <dbReference type="PROSITE" id="PS51382"/>
    </source>
</evidence>
<feature type="transmembrane region" description="Helical" evidence="7">
    <location>
        <begin position="866"/>
        <end position="889"/>
    </location>
</feature>
<dbReference type="OrthoDB" id="10260443at2759"/>
<feature type="transmembrane region" description="Helical" evidence="7">
    <location>
        <begin position="737"/>
        <end position="759"/>
    </location>
</feature>
<feature type="transmembrane region" description="Helical" evidence="7">
    <location>
        <begin position="1003"/>
        <end position="1030"/>
    </location>
</feature>
<feature type="transmembrane region" description="Helical" evidence="7">
    <location>
        <begin position="1050"/>
        <end position="1071"/>
    </location>
</feature>
<keyword evidence="3 7" id="KW-0812">Transmembrane</keyword>
<feature type="transmembrane region" description="Helical" evidence="7">
    <location>
        <begin position="909"/>
        <end position="927"/>
    </location>
</feature>
<gene>
    <name evidence="9" type="ORF">UCRPC4_g00314</name>
</gene>
<dbReference type="CDD" id="cd01115">
    <property type="entry name" value="SLC13_permease"/>
    <property type="match status" value="1"/>
</dbReference>
<dbReference type="EMBL" id="LCWF01000007">
    <property type="protein sequence ID" value="KKY28890.1"/>
    <property type="molecule type" value="Genomic_DNA"/>
</dbReference>
<reference evidence="9 10" key="1">
    <citation type="submission" date="2015-05" db="EMBL/GenBank/DDBJ databases">
        <title>Distinctive expansion of gene families associated with plant cell wall degradation and secondary metabolism in the genomes of grapevine trunk pathogens.</title>
        <authorList>
            <person name="Lawrence D.P."/>
            <person name="Travadon R."/>
            <person name="Rolshausen P.E."/>
            <person name="Baumgartner K."/>
        </authorList>
    </citation>
    <scope>NUCLEOTIDE SEQUENCE [LARGE SCALE GENOMIC DNA]</scope>
    <source>
        <strain evidence="9">UCRPC4</strain>
    </source>
</reference>
<reference evidence="9 10" key="2">
    <citation type="submission" date="2015-05" db="EMBL/GenBank/DDBJ databases">
        <authorList>
            <person name="Morales-Cruz A."/>
            <person name="Amrine K.C."/>
            <person name="Cantu D."/>
        </authorList>
    </citation>
    <scope>NUCLEOTIDE SEQUENCE [LARGE SCALE GENOMIC DNA]</scope>
    <source>
        <strain evidence="9">UCRPC4</strain>
    </source>
</reference>
<dbReference type="PANTHER" id="PTHR10283:SF92">
    <property type="entry name" value="LOW-AFFINITY PHOSPHATE TRANSPORTER PHO91"/>
    <property type="match status" value="1"/>
</dbReference>
<name>A0A0G2HKQ6_PHACM</name>
<feature type="region of interest" description="Disordered" evidence="6">
    <location>
        <begin position="615"/>
        <end position="636"/>
    </location>
</feature>
<dbReference type="InterPro" id="IPR004331">
    <property type="entry name" value="SPX_dom"/>
</dbReference>
<keyword evidence="2" id="KW-0813">Transport</keyword>
<feature type="compositionally biased region" description="Polar residues" evidence="6">
    <location>
        <begin position="129"/>
        <end position="139"/>
    </location>
</feature>
<feature type="transmembrane region" description="Helical" evidence="7">
    <location>
        <begin position="827"/>
        <end position="846"/>
    </location>
</feature>
<feature type="compositionally biased region" description="Acidic residues" evidence="6">
    <location>
        <begin position="412"/>
        <end position="422"/>
    </location>
</feature>
<evidence type="ECO:0000256" key="1">
    <source>
        <dbReference type="ARBA" id="ARBA00004141"/>
    </source>
</evidence>
<dbReference type="InterPro" id="IPR004680">
    <property type="entry name" value="Cit_transptr-like_dom"/>
</dbReference>
<feature type="transmembrane region" description="Helical" evidence="7">
    <location>
        <begin position="934"/>
        <end position="956"/>
    </location>
</feature>
<sequence>MFKPTAPQYSRIRLRLTTKAVNKGFYKGNRTGSMGAHTQYGSYIVDYRKARTYVCPEPQAFEKFNLTPFVTRRMEPTKFYRTVRGEQVEVKEPDGINGYDFLRILNEENPDDIRDLESYQQSSREETDGTTQAENQDTPPQKKALDTDFEAIDFSRMPYRYDRLSAQQKKLFGFQEKVFIRERLNGWYREIERQTHGKGALSYTKLDDPAFGSEVDNGTFELEEFEEAQGSTASSAVKGLIEGGRQARREAKRRRKLETLAQVEDMKFSHSIQFNAVPDWTSHYIAYSNLKKLIYTLEKQIHAPSGLQQDGENSPLLAGQQLDPDTTFTRMLDVELEKVCSFYQLKELEIYGEVDALLKDEVNFENEREGMDMDQAVESEARSRRRAGSILDRIGFKKVRRPSDMSTNGDPQIDDSDDEADEGQPLTKKPSKSRSRSAWGSRDGQRDDLQSSIDLGASSKRRPSLATTDHDTNLQFSVLYDSGITLKKRTVSLYVSLCELKSFIQLNYTGFKKVLKKYDKVCNRNIRDSYMSKHVASSYPFRQSTVDHLDANIAKIEQSYAHVVTNGDVSLARRELRLHLREHVVWERNTVWREMIGIERKAQAANFGLRQTLLGGDQDPSQARLQGDKQDEQGTKEVETPLGRYRCPSWLFSTSFFTLVFIVAVFVVFIYVPIMGKPEQQNCLAMLVFVSLLWATEVIPLFVTSLLIPFLVVVLRIMREEDKPHHRMGSKDATKAVFAAMWTPVIMLLLGGFTIAAALSKFHIAKMMATFVLSKAGTKPRTVLVTNMFVGMFLSMWISNVAAPVLCFSIIQPMLRNLPADSNFSKALILGIALASNIGGAASPIASPQNIIALQNMAPSPSWGTWFFVALPVCIISILLIWLLLLATFKPGRGTTIVPIRPMKDKLDGRQWFIIVVTLATIVLWCVSHQLEDVFGDMGIIAIIPLVLFFGTGILTKEDFNNFLWTIIILAAGGLSLGKAVSSSGLLHTIATAITEKVETLSIYGVLIVFASLILVVATFISHTVAALIILPLVQQVGSSMEPNPHPNLLVMGSALMCSAAMGLPTSGFPNMTAIMMEVPETGQRYLRVKHFITRGIPSSIIAYAVIITVGYGLMRVIGL</sequence>
<dbReference type="GO" id="GO:0005315">
    <property type="term" value="F:phosphate transmembrane transporter activity"/>
    <property type="evidence" value="ECO:0007669"/>
    <property type="project" value="TreeGrafter"/>
</dbReference>
<evidence type="ECO:0000256" key="5">
    <source>
        <dbReference type="ARBA" id="ARBA00023136"/>
    </source>
</evidence>
<comment type="subcellular location">
    <subcellularLocation>
        <location evidence="1">Membrane</location>
        <topology evidence="1">Multi-pass membrane protein</topology>
    </subcellularLocation>
</comment>
<feature type="transmembrane region" description="Helical" evidence="7">
    <location>
        <begin position="1092"/>
        <end position="1115"/>
    </location>
</feature>
<dbReference type="PROSITE" id="PS51382">
    <property type="entry name" value="SPX"/>
    <property type="match status" value="1"/>
</dbReference>
<evidence type="ECO:0000256" key="4">
    <source>
        <dbReference type="ARBA" id="ARBA00022989"/>
    </source>
</evidence>
<keyword evidence="10" id="KW-1185">Reference proteome</keyword>
<keyword evidence="4 7" id="KW-1133">Transmembrane helix</keyword>
<evidence type="ECO:0000256" key="3">
    <source>
        <dbReference type="ARBA" id="ARBA00022692"/>
    </source>
</evidence>
<feature type="transmembrane region" description="Helical" evidence="7">
    <location>
        <begin position="650"/>
        <end position="672"/>
    </location>
</feature>
<feature type="region of interest" description="Disordered" evidence="6">
    <location>
        <begin position="118"/>
        <end position="145"/>
    </location>
</feature>
<dbReference type="GO" id="GO:0006817">
    <property type="term" value="P:phosphate ion transport"/>
    <property type="evidence" value="ECO:0007669"/>
    <property type="project" value="TreeGrafter"/>
</dbReference>
<keyword evidence="5 7" id="KW-0472">Membrane</keyword>
<feature type="transmembrane region" description="Helical" evidence="7">
    <location>
        <begin position="684"/>
        <end position="717"/>
    </location>
</feature>
<protein>
    <submittedName>
        <fullName evidence="9">Putative spx domain-containing protein</fullName>
    </submittedName>
</protein>
<dbReference type="CDD" id="cd14478">
    <property type="entry name" value="SPX_PHO87_PHO90_like"/>
    <property type="match status" value="1"/>
</dbReference>
<evidence type="ECO:0000313" key="10">
    <source>
        <dbReference type="Proteomes" id="UP000053317"/>
    </source>
</evidence>
<dbReference type="PANTHER" id="PTHR10283">
    <property type="entry name" value="SOLUTE CARRIER FAMILY 13 MEMBER"/>
    <property type="match status" value="1"/>
</dbReference>
<feature type="domain" description="SPX" evidence="8">
    <location>
        <begin position="266"/>
        <end position="532"/>
    </location>
</feature>
<dbReference type="Proteomes" id="UP000053317">
    <property type="component" value="Unassembled WGS sequence"/>
</dbReference>
<dbReference type="Pfam" id="PF03600">
    <property type="entry name" value="CitMHS"/>
    <property type="match status" value="1"/>
</dbReference>
<evidence type="ECO:0000256" key="6">
    <source>
        <dbReference type="SAM" id="MobiDB-lite"/>
    </source>
</evidence>
<feature type="transmembrane region" description="Helical" evidence="7">
    <location>
        <begin position="789"/>
        <end position="815"/>
    </location>
</feature>
<evidence type="ECO:0000256" key="7">
    <source>
        <dbReference type="SAM" id="Phobius"/>
    </source>
</evidence>
<comment type="caution">
    <text evidence="9">The sequence shown here is derived from an EMBL/GenBank/DDBJ whole genome shotgun (WGS) entry which is preliminary data.</text>
</comment>
<dbReference type="GO" id="GO:0006797">
    <property type="term" value="P:polyphosphate metabolic process"/>
    <property type="evidence" value="ECO:0007669"/>
    <property type="project" value="TreeGrafter"/>
</dbReference>